<organism evidence="2 3">
    <name type="scientific">Dendrobium chrysotoxum</name>
    <name type="common">Orchid</name>
    <dbReference type="NCBI Taxonomy" id="161865"/>
    <lineage>
        <taxon>Eukaryota</taxon>
        <taxon>Viridiplantae</taxon>
        <taxon>Streptophyta</taxon>
        <taxon>Embryophyta</taxon>
        <taxon>Tracheophyta</taxon>
        <taxon>Spermatophyta</taxon>
        <taxon>Magnoliopsida</taxon>
        <taxon>Liliopsida</taxon>
        <taxon>Asparagales</taxon>
        <taxon>Orchidaceae</taxon>
        <taxon>Epidendroideae</taxon>
        <taxon>Malaxideae</taxon>
        <taxon>Dendrobiinae</taxon>
        <taxon>Dendrobium</taxon>
    </lineage>
</organism>
<gene>
    <name evidence="2" type="ORF">IEQ34_005962</name>
</gene>
<evidence type="ECO:0000313" key="2">
    <source>
        <dbReference type="EMBL" id="KAH0465859.1"/>
    </source>
</evidence>
<reference evidence="2 3" key="1">
    <citation type="journal article" date="2021" name="Hortic Res">
        <title>Chromosome-scale assembly of the Dendrobium chrysotoxum genome enhances the understanding of orchid evolution.</title>
        <authorList>
            <person name="Zhang Y."/>
            <person name="Zhang G.Q."/>
            <person name="Zhang D."/>
            <person name="Liu X.D."/>
            <person name="Xu X.Y."/>
            <person name="Sun W.H."/>
            <person name="Yu X."/>
            <person name="Zhu X."/>
            <person name="Wang Z.W."/>
            <person name="Zhao X."/>
            <person name="Zhong W.Y."/>
            <person name="Chen H."/>
            <person name="Yin W.L."/>
            <person name="Huang T."/>
            <person name="Niu S.C."/>
            <person name="Liu Z.J."/>
        </authorList>
    </citation>
    <scope>NUCLEOTIDE SEQUENCE [LARGE SCALE GENOMIC DNA]</scope>
    <source>
        <strain evidence="2">Lindl</strain>
    </source>
</reference>
<protein>
    <submittedName>
        <fullName evidence="2">Uncharacterized protein</fullName>
    </submittedName>
</protein>
<keyword evidence="1" id="KW-0812">Transmembrane</keyword>
<proteinExistence type="predicted"/>
<dbReference type="Proteomes" id="UP000775213">
    <property type="component" value="Unassembled WGS sequence"/>
</dbReference>
<dbReference type="EMBL" id="JAGFBR010000006">
    <property type="protein sequence ID" value="KAH0465859.1"/>
    <property type="molecule type" value="Genomic_DNA"/>
</dbReference>
<comment type="caution">
    <text evidence="2">The sequence shown here is derived from an EMBL/GenBank/DDBJ whole genome shotgun (WGS) entry which is preliminary data.</text>
</comment>
<keyword evidence="3" id="KW-1185">Reference proteome</keyword>
<feature type="transmembrane region" description="Helical" evidence="1">
    <location>
        <begin position="144"/>
        <end position="163"/>
    </location>
</feature>
<evidence type="ECO:0000256" key="1">
    <source>
        <dbReference type="SAM" id="Phobius"/>
    </source>
</evidence>
<accession>A0AAV7HDN3</accession>
<dbReference type="AlphaFoldDB" id="A0AAV7HDN3"/>
<sequence length="220" mass="24493">MESPEICGLRKFGPGLRPLLLSAREGVLTNLSSGRYLDLKTLLMIVSLHRSPFMDRSLCTLELLSCLMYLLAMYLFKNTVISPQAGTYEYPLLAIGAAPAFHPTTLRKACIGGLPVRRECRKRDFRSTISSSDKLSAITFKDTFLNLFVFLNCFIFAITMISIDSSDAFLSTLTYGCFKKKSVTERRSFGSNCNVLLTNASASLEIDGQGSQELRSIHFQ</sequence>
<keyword evidence="1" id="KW-0472">Membrane</keyword>
<keyword evidence="1" id="KW-1133">Transmembrane helix</keyword>
<name>A0AAV7HDN3_DENCH</name>
<evidence type="ECO:0000313" key="3">
    <source>
        <dbReference type="Proteomes" id="UP000775213"/>
    </source>
</evidence>